<dbReference type="Pfam" id="PF21842">
    <property type="entry name" value="DUF6901"/>
    <property type="match status" value="1"/>
</dbReference>
<name>A0A6N6VVB6_9BACT</name>
<keyword evidence="2" id="KW-1185">Reference proteome</keyword>
<reference evidence="1 2" key="1">
    <citation type="submission" date="2019-10" db="EMBL/GenBank/DDBJ databases">
        <title>New species of Slilvanegrellaceae.</title>
        <authorList>
            <person name="Pitt A."/>
            <person name="Hahn M.W."/>
        </authorList>
    </citation>
    <scope>NUCLEOTIDE SEQUENCE [LARGE SCALE GENOMIC DNA]</scope>
    <source>
        <strain evidence="1 2">SP-Ram-0.45-NSY-1</strain>
    </source>
</reference>
<dbReference type="RefSeq" id="WP_153420862.1">
    <property type="nucleotide sequence ID" value="NZ_WFLM01000004.1"/>
</dbReference>
<protein>
    <submittedName>
        <fullName evidence="1">Uncharacterized protein</fullName>
    </submittedName>
</protein>
<organism evidence="1 2">
    <name type="scientific">Silvanigrella paludirubra</name>
    <dbReference type="NCBI Taxonomy" id="2499159"/>
    <lineage>
        <taxon>Bacteria</taxon>
        <taxon>Pseudomonadati</taxon>
        <taxon>Bdellovibrionota</taxon>
        <taxon>Oligoflexia</taxon>
        <taxon>Silvanigrellales</taxon>
        <taxon>Silvanigrellaceae</taxon>
        <taxon>Silvanigrella</taxon>
    </lineage>
</organism>
<gene>
    <name evidence="1" type="ORF">GCL60_11465</name>
</gene>
<dbReference type="InterPro" id="IPR054196">
    <property type="entry name" value="DUF6901"/>
</dbReference>
<proteinExistence type="predicted"/>
<accession>A0A6N6VVB6</accession>
<dbReference type="AlphaFoldDB" id="A0A6N6VVB6"/>
<sequence length="226" mass="26126">MSKIVYKFIFEDKRESIFTVDIDRIGSIIENKENNDVEWTNLEFNKCTNCPLKLDEHKKCPPALDVQLAMREFHSVLSTEKIQTYVESENRTYYKECDAQTALKALIGLIMATSSCPILKDLKGMAYYHLPFASMEETVFRTVSSYLLKQYFKVKEGEVPDWTLENLPNYFDQIQIVNVCFFERIKVASKADANLNAIVSFSSQSQLLSLAIEEYLDVLKSQFVTF</sequence>
<dbReference type="Proteomes" id="UP000437748">
    <property type="component" value="Unassembled WGS sequence"/>
</dbReference>
<evidence type="ECO:0000313" key="2">
    <source>
        <dbReference type="Proteomes" id="UP000437748"/>
    </source>
</evidence>
<comment type="caution">
    <text evidence="1">The sequence shown here is derived from an EMBL/GenBank/DDBJ whole genome shotgun (WGS) entry which is preliminary data.</text>
</comment>
<dbReference type="EMBL" id="WFLM01000004">
    <property type="protein sequence ID" value="KAB8037785.1"/>
    <property type="molecule type" value="Genomic_DNA"/>
</dbReference>
<dbReference type="OrthoDB" id="9813686at2"/>
<evidence type="ECO:0000313" key="1">
    <source>
        <dbReference type="EMBL" id="KAB8037785.1"/>
    </source>
</evidence>